<dbReference type="Proteomes" id="UP001168478">
    <property type="component" value="Unassembled WGS sequence"/>
</dbReference>
<dbReference type="Proteomes" id="UP001167831">
    <property type="component" value="Unassembled WGS sequence"/>
</dbReference>
<comment type="caution">
    <text evidence="2">The sequence shown here is derived from an EMBL/GenBank/DDBJ whole genome shotgun (WGS) entry which is preliminary data.</text>
</comment>
<reference evidence="2" key="1">
    <citation type="submission" date="2023-06" db="EMBL/GenBank/DDBJ databases">
        <authorList>
            <person name="Zeman M."/>
            <person name="Kubasova T."/>
            <person name="Jahodarova E."/>
            <person name="Nykrynova M."/>
            <person name="Rychlik I."/>
        </authorList>
    </citation>
    <scope>NUCLEOTIDE SEQUENCE</scope>
    <source>
        <strain evidence="2">ET15</strain>
        <strain evidence="1">ET37</strain>
    </source>
</reference>
<evidence type="ECO:0000313" key="2">
    <source>
        <dbReference type="EMBL" id="MDN0024999.1"/>
    </source>
</evidence>
<sequence>MFKIFKVLKAQMPINGESITKDFAKAWETLNADLIIKHLSPDFKYDSQWVYDSLDKKEYIEYIRGKFNTIRKSKSKIEVRIIHLSESKGIIAIRQDKGDPVFYVIQIKDKKVIKGDLCMFIF</sequence>
<evidence type="ECO:0000313" key="4">
    <source>
        <dbReference type="Proteomes" id="UP001168478"/>
    </source>
</evidence>
<accession>A0AAW7JGR7</accession>
<dbReference type="RefSeq" id="WP_068855686.1">
    <property type="nucleotide sequence ID" value="NZ_JAUEIE010000003.1"/>
</dbReference>
<dbReference type="AlphaFoldDB" id="A0AAW7JGR7"/>
<dbReference type="EMBL" id="JAUEIF010000003">
    <property type="protein sequence ID" value="MDN0024999.1"/>
    <property type="molecule type" value="Genomic_DNA"/>
</dbReference>
<reference evidence="2" key="2">
    <citation type="submission" date="2023-08" db="EMBL/GenBank/DDBJ databases">
        <title>Identification and characterization of horizontal gene transfer across gut microbiota members of farm animals based on homology search.</title>
        <authorList>
            <person name="Schwarzerova J."/>
            <person name="Nykrynova M."/>
            <person name="Jureckova K."/>
            <person name="Cejkova D."/>
            <person name="Rychlik I."/>
        </authorList>
    </citation>
    <scope>NUCLEOTIDE SEQUENCE</scope>
    <source>
        <strain evidence="2">ET15</strain>
        <strain evidence="1">ET37</strain>
    </source>
</reference>
<organism evidence="2 4">
    <name type="scientific">Leyella lascolaii</name>
    <dbReference type="NCBI Taxonomy" id="1776379"/>
    <lineage>
        <taxon>Bacteria</taxon>
        <taxon>Pseudomonadati</taxon>
        <taxon>Bacteroidota</taxon>
        <taxon>Bacteroidia</taxon>
        <taxon>Bacteroidales</taxon>
        <taxon>Prevotellaceae</taxon>
        <taxon>Leyella</taxon>
    </lineage>
</organism>
<protein>
    <submittedName>
        <fullName evidence="2">Uncharacterized protein</fullName>
    </submittedName>
</protein>
<dbReference type="EMBL" id="JAUEIE010000003">
    <property type="protein sequence ID" value="MDN0022400.1"/>
    <property type="molecule type" value="Genomic_DNA"/>
</dbReference>
<name>A0AAW7JGR7_9BACT</name>
<gene>
    <name evidence="1" type="ORF">QVN81_05095</name>
    <name evidence="2" type="ORF">QVN84_05630</name>
</gene>
<evidence type="ECO:0000313" key="1">
    <source>
        <dbReference type="EMBL" id="MDN0022400.1"/>
    </source>
</evidence>
<proteinExistence type="predicted"/>
<keyword evidence="3" id="KW-1185">Reference proteome</keyword>
<evidence type="ECO:0000313" key="3">
    <source>
        <dbReference type="Proteomes" id="UP001167831"/>
    </source>
</evidence>